<evidence type="ECO:0000256" key="1">
    <source>
        <dbReference type="ARBA" id="ARBA00004141"/>
    </source>
</evidence>
<feature type="compositionally biased region" description="Acidic residues" evidence="5">
    <location>
        <begin position="273"/>
        <end position="287"/>
    </location>
</feature>
<dbReference type="PANTHER" id="PTHR31794:SF2">
    <property type="entry name" value="AUXIN EFFLUX TRANSPORTER FAMILY PROTEIN (EUROFUNG)"/>
    <property type="match status" value="1"/>
</dbReference>
<feature type="transmembrane region" description="Helical" evidence="6">
    <location>
        <begin position="27"/>
        <end position="52"/>
    </location>
</feature>
<feature type="transmembrane region" description="Helical" evidence="6">
    <location>
        <begin position="95"/>
        <end position="116"/>
    </location>
</feature>
<dbReference type="GO" id="GO:0016020">
    <property type="term" value="C:membrane"/>
    <property type="evidence" value="ECO:0007669"/>
    <property type="project" value="UniProtKB-SubCell"/>
</dbReference>
<organism evidence="7 8">
    <name type="scientific">Dekkera bruxellensis</name>
    <name type="common">Brettanomyces custersii</name>
    <dbReference type="NCBI Taxonomy" id="5007"/>
    <lineage>
        <taxon>Eukaryota</taxon>
        <taxon>Fungi</taxon>
        <taxon>Dikarya</taxon>
        <taxon>Ascomycota</taxon>
        <taxon>Saccharomycotina</taxon>
        <taxon>Pichiomycetes</taxon>
        <taxon>Pichiales</taxon>
        <taxon>Pichiaceae</taxon>
        <taxon>Brettanomyces</taxon>
    </lineage>
</organism>
<keyword evidence="8" id="KW-1185">Reference proteome</keyword>
<keyword evidence="2 6" id="KW-0812">Transmembrane</keyword>
<dbReference type="InterPro" id="IPR004776">
    <property type="entry name" value="Mem_transp_PIN-like"/>
</dbReference>
<feature type="region of interest" description="Disordered" evidence="5">
    <location>
        <begin position="339"/>
        <end position="362"/>
    </location>
</feature>
<feature type="transmembrane region" description="Helical" evidence="6">
    <location>
        <begin position="461"/>
        <end position="485"/>
    </location>
</feature>
<keyword evidence="4 6" id="KW-0472">Membrane</keyword>
<keyword evidence="3 6" id="KW-1133">Transmembrane helix</keyword>
<evidence type="ECO:0000256" key="2">
    <source>
        <dbReference type="ARBA" id="ARBA00022692"/>
    </source>
</evidence>
<dbReference type="AlphaFoldDB" id="A0A7D9D2W6"/>
<evidence type="ECO:0000256" key="5">
    <source>
        <dbReference type="SAM" id="MobiDB-lite"/>
    </source>
</evidence>
<gene>
    <name evidence="7" type="ORF">DEBR0S6_00386G</name>
</gene>
<evidence type="ECO:0000256" key="3">
    <source>
        <dbReference type="ARBA" id="ARBA00022989"/>
    </source>
</evidence>
<reference evidence="7 8" key="1">
    <citation type="submission" date="2019-07" db="EMBL/GenBank/DDBJ databases">
        <authorList>
            <person name="Friedrich A."/>
            <person name="Schacherer J."/>
        </authorList>
    </citation>
    <scope>NUCLEOTIDE SEQUENCE [LARGE SCALE GENOMIC DNA]</scope>
</reference>
<feature type="transmembrane region" description="Helical" evidence="6">
    <location>
        <begin position="387"/>
        <end position="404"/>
    </location>
</feature>
<sequence length="555" mass="60869">MNNRVPSSQLIFQQVEASAGSPTSFNYLHITFLSFQAVIEVVIVCLAGFWAANSGLLNNNATKIISRLNVDLFTPALIFTKLASSLSLRKLLEVIIIPILYAVTTLVSYISATYISSLLGLTEPESNFVTAMAVFGNSNSLPVSLTLALAYTLPGLEWDDIENDNADKIASRGLVYLLIFQQLGQMLRWSWGFNTLLKRQPHDVIYAENCDIEDNPEPNAAFSTQSASSPETERLLQPNSSFDSDTEPRSSSIDSNKSNNLPQVHSYGSSNGADDENTISDPTDVDSDVGSVDSEPSVMVLSSEMLPNTRKDDGEPIRAIRTVSRNARGDLVVQIQDIESKGEQDDGEETHPCTNALEESRNGENSGFEAHFKKFCQGVMNWMNPPLWSMILAIIVASIGPIRYQFYEADGFIQNTLAKAIKELGSVSIPLILVVLGANLAPSSEIPPACKHYSRMIFGSLISRMVLPSIVLLPLIVLCVKYVNISIMDDPIFTITSFLLITSPPAIQLSQICQLNEIYQKEMAGVLFYGYVILTLPVTIFIVVTALQCVAWAQS</sequence>
<dbReference type="Proteomes" id="UP000478008">
    <property type="component" value="Unassembled WGS sequence"/>
</dbReference>
<comment type="subcellular location">
    <subcellularLocation>
        <location evidence="1">Membrane</location>
        <topology evidence="1">Multi-pass membrane protein</topology>
    </subcellularLocation>
</comment>
<dbReference type="GO" id="GO:0005783">
    <property type="term" value="C:endoplasmic reticulum"/>
    <property type="evidence" value="ECO:0007669"/>
    <property type="project" value="TreeGrafter"/>
</dbReference>
<feature type="transmembrane region" description="Helical" evidence="6">
    <location>
        <begin position="424"/>
        <end position="441"/>
    </location>
</feature>
<dbReference type="EMBL" id="CABFWN010000006">
    <property type="protein sequence ID" value="VUG19812.1"/>
    <property type="molecule type" value="Genomic_DNA"/>
</dbReference>
<feature type="compositionally biased region" description="Polar residues" evidence="5">
    <location>
        <begin position="237"/>
        <end position="272"/>
    </location>
</feature>
<evidence type="ECO:0000256" key="4">
    <source>
        <dbReference type="ARBA" id="ARBA00023136"/>
    </source>
</evidence>
<dbReference type="Pfam" id="PF03547">
    <property type="entry name" value="Mem_trans"/>
    <property type="match status" value="1"/>
</dbReference>
<evidence type="ECO:0000313" key="7">
    <source>
        <dbReference type="EMBL" id="VUG19812.1"/>
    </source>
</evidence>
<accession>A0A7D9D2W6</accession>
<dbReference type="GO" id="GO:0055085">
    <property type="term" value="P:transmembrane transport"/>
    <property type="evidence" value="ECO:0007669"/>
    <property type="project" value="InterPro"/>
</dbReference>
<feature type="region of interest" description="Disordered" evidence="5">
    <location>
        <begin position="216"/>
        <end position="294"/>
    </location>
</feature>
<name>A0A7D9D2W6_DEKBR</name>
<protein>
    <submittedName>
        <fullName evidence="7">DEBR0S6_00386g1_1</fullName>
    </submittedName>
</protein>
<dbReference type="PANTHER" id="PTHR31794">
    <property type="entry name" value="AUXIN EFFLUX TRANSPORTER FAMILY PROTEIN (EUROFUNG)"/>
    <property type="match status" value="1"/>
</dbReference>
<evidence type="ECO:0000256" key="6">
    <source>
        <dbReference type="SAM" id="Phobius"/>
    </source>
</evidence>
<feature type="compositionally biased region" description="Polar residues" evidence="5">
    <location>
        <begin position="221"/>
        <end position="230"/>
    </location>
</feature>
<feature type="transmembrane region" description="Helical" evidence="6">
    <location>
        <begin position="528"/>
        <end position="553"/>
    </location>
</feature>
<evidence type="ECO:0000313" key="8">
    <source>
        <dbReference type="Proteomes" id="UP000478008"/>
    </source>
</evidence>
<proteinExistence type="predicted"/>